<evidence type="ECO:0000313" key="2">
    <source>
        <dbReference type="Proteomes" id="UP000036367"/>
    </source>
</evidence>
<proteinExistence type="predicted"/>
<gene>
    <name evidence="1" type="ORF">RISK_001142</name>
</gene>
<organism evidence="1 2">
    <name type="scientific">Rhodopirellula islandica</name>
    <dbReference type="NCBI Taxonomy" id="595434"/>
    <lineage>
        <taxon>Bacteria</taxon>
        <taxon>Pseudomonadati</taxon>
        <taxon>Planctomycetota</taxon>
        <taxon>Planctomycetia</taxon>
        <taxon>Pirellulales</taxon>
        <taxon>Pirellulaceae</taxon>
        <taxon>Rhodopirellula</taxon>
    </lineage>
</organism>
<accession>A0A0J1BK83</accession>
<sequence>MCFTNCLSRTFELASAKNANTLSDDRWNVIRKCLGGTFLSGHSRNGFDS</sequence>
<dbReference type="PATRIC" id="fig|595434.4.peg.1097"/>
<comment type="caution">
    <text evidence="1">The sequence shown here is derived from an EMBL/GenBank/DDBJ whole genome shotgun (WGS) entry which is preliminary data.</text>
</comment>
<keyword evidence="2" id="KW-1185">Reference proteome</keyword>
<protein>
    <submittedName>
        <fullName evidence="1">Uncharacterized protein</fullName>
    </submittedName>
</protein>
<dbReference type="Proteomes" id="UP000036367">
    <property type="component" value="Unassembled WGS sequence"/>
</dbReference>
<dbReference type="EMBL" id="LECT01000010">
    <property type="protein sequence ID" value="KLU06828.1"/>
    <property type="molecule type" value="Genomic_DNA"/>
</dbReference>
<evidence type="ECO:0000313" key="1">
    <source>
        <dbReference type="EMBL" id="KLU06828.1"/>
    </source>
</evidence>
<reference evidence="1" key="1">
    <citation type="submission" date="2015-05" db="EMBL/GenBank/DDBJ databases">
        <title>Permanent draft genome of Rhodopirellula islandicus K833.</title>
        <authorList>
            <person name="Kizina J."/>
            <person name="Richter M."/>
            <person name="Glockner F.O."/>
            <person name="Harder J."/>
        </authorList>
    </citation>
    <scope>NUCLEOTIDE SEQUENCE [LARGE SCALE GENOMIC DNA]</scope>
    <source>
        <strain evidence="1">K833</strain>
    </source>
</reference>
<name>A0A0J1BK83_RHOIS</name>
<dbReference type="AlphaFoldDB" id="A0A0J1BK83"/>
<dbReference type="STRING" id="595434.RISK_001142"/>